<evidence type="ECO:0000256" key="3">
    <source>
        <dbReference type="ARBA" id="ARBA00023172"/>
    </source>
</evidence>
<dbReference type="EMBL" id="RKHG01000001">
    <property type="protein sequence ID" value="ROR55465.1"/>
    <property type="molecule type" value="Genomic_DNA"/>
</dbReference>
<dbReference type="GO" id="GO:0003677">
    <property type="term" value="F:DNA binding"/>
    <property type="evidence" value="ECO:0007669"/>
    <property type="project" value="UniProtKB-KW"/>
</dbReference>
<organism evidence="7 8">
    <name type="scientific">Luteococcus japonicus</name>
    <dbReference type="NCBI Taxonomy" id="33984"/>
    <lineage>
        <taxon>Bacteria</taxon>
        <taxon>Bacillati</taxon>
        <taxon>Actinomycetota</taxon>
        <taxon>Actinomycetes</taxon>
        <taxon>Propionibacteriales</taxon>
        <taxon>Propionibacteriaceae</taxon>
        <taxon>Luteococcus</taxon>
    </lineage>
</organism>
<evidence type="ECO:0000256" key="1">
    <source>
        <dbReference type="ARBA" id="ARBA00022908"/>
    </source>
</evidence>
<evidence type="ECO:0000256" key="5">
    <source>
        <dbReference type="PROSITE-ProRule" id="PRU10137"/>
    </source>
</evidence>
<feature type="active site" description="O-(5'-phospho-DNA)-serine intermediate" evidence="4 5">
    <location>
        <position position="8"/>
    </location>
</feature>
<dbReference type="Proteomes" id="UP000275749">
    <property type="component" value="Unassembled WGS sequence"/>
</dbReference>
<dbReference type="GO" id="GO:0000150">
    <property type="term" value="F:DNA strand exchange activity"/>
    <property type="evidence" value="ECO:0007669"/>
    <property type="project" value="InterPro"/>
</dbReference>
<dbReference type="InterPro" id="IPR006119">
    <property type="entry name" value="Resolv_N"/>
</dbReference>
<dbReference type="Pfam" id="PF00239">
    <property type="entry name" value="Resolvase"/>
    <property type="match status" value="1"/>
</dbReference>
<dbReference type="PROSITE" id="PS00397">
    <property type="entry name" value="RECOMBINASES_1"/>
    <property type="match status" value="1"/>
</dbReference>
<evidence type="ECO:0000259" key="6">
    <source>
        <dbReference type="PROSITE" id="PS51736"/>
    </source>
</evidence>
<accession>A0A3N1ZXA8</accession>
<name>A0A3N1ZXA8_9ACTN</name>
<dbReference type="GO" id="GO:0015074">
    <property type="term" value="P:DNA integration"/>
    <property type="evidence" value="ECO:0007669"/>
    <property type="project" value="UniProtKB-KW"/>
</dbReference>
<gene>
    <name evidence="7" type="ORF">EDD41_2739</name>
</gene>
<keyword evidence="2" id="KW-0238">DNA-binding</keyword>
<comment type="caution">
    <text evidence="7">The sequence shown here is derived from an EMBL/GenBank/DDBJ whole genome shotgun (WGS) entry which is preliminary data.</text>
</comment>
<dbReference type="PANTHER" id="PTHR30461">
    <property type="entry name" value="DNA-INVERTASE FROM LAMBDOID PROPHAGE"/>
    <property type="match status" value="1"/>
</dbReference>
<sequence>MVAYLRVSTSGQSVDSQRLAIERSGFTIQREFVDSASGARADRQGLGDLLVWVREGDVVVTYSLSRLSRSTRDLLGIIEQLEAKGAQLVSVTEAIDTATPAGRLLITVLSSIAAFERETLVDRTKAGLDVARAKGRRLGRPPTDAALVREVERLRAQGMSAAAACREVGIGRATYYAHAAAEKSHM</sequence>
<dbReference type="InterPro" id="IPR050639">
    <property type="entry name" value="SSR_resolvase"/>
</dbReference>
<evidence type="ECO:0000256" key="4">
    <source>
        <dbReference type="PIRSR" id="PIRSR606118-50"/>
    </source>
</evidence>
<dbReference type="Gene3D" id="3.40.50.1390">
    <property type="entry name" value="Resolvase, N-terminal catalytic domain"/>
    <property type="match status" value="1"/>
</dbReference>
<dbReference type="CDD" id="cd03768">
    <property type="entry name" value="SR_ResInv"/>
    <property type="match status" value="1"/>
</dbReference>
<dbReference type="SMART" id="SM00857">
    <property type="entry name" value="Resolvase"/>
    <property type="match status" value="1"/>
</dbReference>
<feature type="domain" description="Resolvase/invertase-type recombinase catalytic" evidence="6">
    <location>
        <begin position="1"/>
        <end position="135"/>
    </location>
</feature>
<dbReference type="AlphaFoldDB" id="A0A3N1ZXA8"/>
<dbReference type="InterPro" id="IPR036162">
    <property type="entry name" value="Resolvase-like_N_sf"/>
</dbReference>
<keyword evidence="1" id="KW-0229">DNA integration</keyword>
<evidence type="ECO:0000313" key="8">
    <source>
        <dbReference type="Proteomes" id="UP000275749"/>
    </source>
</evidence>
<dbReference type="InterPro" id="IPR006118">
    <property type="entry name" value="Recombinase_CS"/>
</dbReference>
<proteinExistence type="predicted"/>
<dbReference type="SUPFAM" id="SSF53041">
    <property type="entry name" value="Resolvase-like"/>
    <property type="match status" value="1"/>
</dbReference>
<protein>
    <submittedName>
        <fullName evidence="7">DNA invertase Pin-like site-specific DNA recombinase</fullName>
    </submittedName>
</protein>
<reference evidence="7 8" key="1">
    <citation type="submission" date="2018-11" db="EMBL/GenBank/DDBJ databases">
        <title>Sequencing the genomes of 1000 actinobacteria strains.</title>
        <authorList>
            <person name="Klenk H.-P."/>
        </authorList>
    </citation>
    <scope>NUCLEOTIDE SEQUENCE [LARGE SCALE GENOMIC DNA]</scope>
    <source>
        <strain evidence="7 8">DSM 10546</strain>
    </source>
</reference>
<dbReference type="PANTHER" id="PTHR30461:SF2">
    <property type="entry name" value="SERINE RECOMBINASE PINE-RELATED"/>
    <property type="match status" value="1"/>
</dbReference>
<keyword evidence="3" id="KW-0233">DNA recombination</keyword>
<dbReference type="PROSITE" id="PS51736">
    <property type="entry name" value="RECOMBINASES_3"/>
    <property type="match status" value="1"/>
</dbReference>
<evidence type="ECO:0000313" key="7">
    <source>
        <dbReference type="EMBL" id="ROR55465.1"/>
    </source>
</evidence>
<evidence type="ECO:0000256" key="2">
    <source>
        <dbReference type="ARBA" id="ARBA00023125"/>
    </source>
</evidence>